<gene>
    <name evidence="9" type="ORF">C8N46_101443</name>
</gene>
<comment type="subcellular location">
    <subcellularLocation>
        <location evidence="6">Cell membrane</location>
        <topology evidence="6">Multi-pass membrane protein</topology>
    </subcellularLocation>
    <subcellularLocation>
        <location evidence="1">Membrane</location>
        <topology evidence="1">Multi-pass membrane protein</topology>
    </subcellularLocation>
</comment>
<feature type="transmembrane region" description="Helical" evidence="7">
    <location>
        <begin position="20"/>
        <end position="39"/>
    </location>
</feature>
<evidence type="ECO:0000256" key="7">
    <source>
        <dbReference type="SAM" id="Phobius"/>
    </source>
</evidence>
<feature type="transmembrane region" description="Helical" evidence="7">
    <location>
        <begin position="174"/>
        <end position="192"/>
    </location>
</feature>
<dbReference type="SUPFAM" id="SSF81452">
    <property type="entry name" value="Cytochrome c oxidase subunit III-like"/>
    <property type="match status" value="1"/>
</dbReference>
<evidence type="ECO:0000256" key="5">
    <source>
        <dbReference type="ARBA" id="ARBA00023136"/>
    </source>
</evidence>
<dbReference type="InterPro" id="IPR000298">
    <property type="entry name" value="Cyt_c_oxidase-like_su3"/>
</dbReference>
<comment type="similarity">
    <text evidence="2 6">Belongs to the cytochrome c oxidase subunit 3 family.</text>
</comment>
<evidence type="ECO:0000256" key="2">
    <source>
        <dbReference type="ARBA" id="ARBA00010581"/>
    </source>
</evidence>
<protein>
    <submittedName>
        <fullName evidence="9">Cytochrome c oxidase subunit 3</fullName>
    </submittedName>
</protein>
<keyword evidence="5 7" id="KW-0472">Membrane</keyword>
<dbReference type="InterPro" id="IPR024791">
    <property type="entry name" value="Cyt_c/ubiquinol_Oxase_su3"/>
</dbReference>
<evidence type="ECO:0000259" key="8">
    <source>
        <dbReference type="PROSITE" id="PS50253"/>
    </source>
</evidence>
<evidence type="ECO:0000256" key="3">
    <source>
        <dbReference type="ARBA" id="ARBA00022692"/>
    </source>
</evidence>
<dbReference type="InterPro" id="IPR013833">
    <property type="entry name" value="Cyt_c_oxidase_su3_a-hlx"/>
</dbReference>
<accession>A0A2T6C6B6</accession>
<dbReference type="PANTHER" id="PTHR11403:SF10">
    <property type="entry name" value="CYTOCHROME C OXIDASE"/>
    <property type="match status" value="1"/>
</dbReference>
<keyword evidence="3 6" id="KW-0812">Transmembrane</keyword>
<reference evidence="9 10" key="1">
    <citation type="submission" date="2018-04" db="EMBL/GenBank/DDBJ databases">
        <title>Genomic Encyclopedia of Archaeal and Bacterial Type Strains, Phase II (KMG-II): from individual species to whole genera.</title>
        <authorList>
            <person name="Goeker M."/>
        </authorList>
    </citation>
    <scope>NUCLEOTIDE SEQUENCE [LARGE SCALE GENOMIC DNA]</scope>
    <source>
        <strain evidence="9 10">DSM 25731</strain>
    </source>
</reference>
<dbReference type="OrthoDB" id="679789at2"/>
<name>A0A2T6C6B6_9FLAO</name>
<dbReference type="InterPro" id="IPR035973">
    <property type="entry name" value="Cyt_c_oxidase_su3-like_sf"/>
</dbReference>
<evidence type="ECO:0000313" key="10">
    <source>
        <dbReference type="Proteomes" id="UP000244090"/>
    </source>
</evidence>
<feature type="transmembrane region" description="Helical" evidence="7">
    <location>
        <begin position="51"/>
        <end position="73"/>
    </location>
</feature>
<comment type="caution">
    <text evidence="9">The sequence shown here is derived from an EMBL/GenBank/DDBJ whole genome shotgun (WGS) entry which is preliminary data.</text>
</comment>
<dbReference type="Proteomes" id="UP000244090">
    <property type="component" value="Unassembled WGS sequence"/>
</dbReference>
<dbReference type="EMBL" id="QBKT01000001">
    <property type="protein sequence ID" value="PTX63835.1"/>
    <property type="molecule type" value="Genomic_DNA"/>
</dbReference>
<dbReference type="GO" id="GO:0004129">
    <property type="term" value="F:cytochrome-c oxidase activity"/>
    <property type="evidence" value="ECO:0007669"/>
    <property type="project" value="InterPro"/>
</dbReference>
<evidence type="ECO:0000256" key="6">
    <source>
        <dbReference type="RuleBase" id="RU003376"/>
    </source>
</evidence>
<keyword evidence="10" id="KW-1185">Reference proteome</keyword>
<sequence length="193" mass="22353">MDLTQGTFQEKKDRSRKMMLWFAMISMFMTFAGLTSAYIVSQERPDWLSDLVLPTAFFYSTIVIILSSVTFHFAKVFIQKGDREITTILLLLTLALAIAFVIFQFVGFSEIIANKYYFTGKSSTIAFSFIYIITGVHLLHVAAGIIVLLVVIYNHFKQKYKQGQTLGLELGAMFWHFLDILWVFLFLFLYFLR</sequence>
<dbReference type="PROSITE" id="PS50253">
    <property type="entry name" value="COX3"/>
    <property type="match status" value="1"/>
</dbReference>
<evidence type="ECO:0000256" key="1">
    <source>
        <dbReference type="ARBA" id="ARBA00004141"/>
    </source>
</evidence>
<feature type="transmembrane region" description="Helical" evidence="7">
    <location>
        <begin position="85"/>
        <end position="106"/>
    </location>
</feature>
<dbReference type="Gene3D" id="1.20.120.80">
    <property type="entry name" value="Cytochrome c oxidase, subunit III, four-helix bundle"/>
    <property type="match status" value="1"/>
</dbReference>
<proteinExistence type="inferred from homology"/>
<dbReference type="PANTHER" id="PTHR11403">
    <property type="entry name" value="CYTOCHROME C OXIDASE SUBUNIT III"/>
    <property type="match status" value="1"/>
</dbReference>
<feature type="domain" description="Heme-copper oxidase subunit III family profile" evidence="8">
    <location>
        <begin position="1"/>
        <end position="193"/>
    </location>
</feature>
<feature type="transmembrane region" description="Helical" evidence="7">
    <location>
        <begin position="126"/>
        <end position="153"/>
    </location>
</feature>
<dbReference type="GO" id="GO:0019646">
    <property type="term" value="P:aerobic electron transport chain"/>
    <property type="evidence" value="ECO:0007669"/>
    <property type="project" value="InterPro"/>
</dbReference>
<dbReference type="Pfam" id="PF00510">
    <property type="entry name" value="COX3"/>
    <property type="match status" value="1"/>
</dbReference>
<dbReference type="AlphaFoldDB" id="A0A2T6C6B6"/>
<evidence type="ECO:0000313" key="9">
    <source>
        <dbReference type="EMBL" id="PTX63835.1"/>
    </source>
</evidence>
<keyword evidence="4 7" id="KW-1133">Transmembrane helix</keyword>
<dbReference type="GO" id="GO:0005886">
    <property type="term" value="C:plasma membrane"/>
    <property type="evidence" value="ECO:0007669"/>
    <property type="project" value="UniProtKB-SubCell"/>
</dbReference>
<organism evidence="9 10">
    <name type="scientific">Kordia periserrulae</name>
    <dbReference type="NCBI Taxonomy" id="701523"/>
    <lineage>
        <taxon>Bacteria</taxon>
        <taxon>Pseudomonadati</taxon>
        <taxon>Bacteroidota</taxon>
        <taxon>Flavobacteriia</taxon>
        <taxon>Flavobacteriales</taxon>
        <taxon>Flavobacteriaceae</taxon>
        <taxon>Kordia</taxon>
    </lineage>
</organism>
<dbReference type="RefSeq" id="WP_108113205.1">
    <property type="nucleotide sequence ID" value="NZ_QBKT01000001.1"/>
</dbReference>
<evidence type="ECO:0000256" key="4">
    <source>
        <dbReference type="ARBA" id="ARBA00022989"/>
    </source>
</evidence>